<comment type="subcellular location">
    <subcellularLocation>
        <location evidence="1">Cell outer membrane</location>
    </subcellularLocation>
</comment>
<dbReference type="Proteomes" id="UP000236327">
    <property type="component" value="Unassembled WGS sequence"/>
</dbReference>
<evidence type="ECO:0008006" key="10">
    <source>
        <dbReference type="Google" id="ProtNLM"/>
    </source>
</evidence>
<keyword evidence="5" id="KW-0812">Transmembrane</keyword>
<dbReference type="Gene3D" id="1.20.1600.10">
    <property type="entry name" value="Outer membrane efflux proteins (OEP)"/>
    <property type="match status" value="1"/>
</dbReference>
<evidence type="ECO:0000256" key="6">
    <source>
        <dbReference type="ARBA" id="ARBA00023136"/>
    </source>
</evidence>
<dbReference type="SUPFAM" id="SSF56954">
    <property type="entry name" value="Outer membrane efflux proteins (OEP)"/>
    <property type="match status" value="1"/>
</dbReference>
<keyword evidence="9" id="KW-1185">Reference proteome</keyword>
<evidence type="ECO:0000313" key="8">
    <source>
        <dbReference type="EMBL" id="PNU06723.1"/>
    </source>
</evidence>
<dbReference type="Pfam" id="PF02321">
    <property type="entry name" value="OEP"/>
    <property type="match status" value="2"/>
</dbReference>
<dbReference type="InterPro" id="IPR003423">
    <property type="entry name" value="OMP_efflux"/>
</dbReference>
<evidence type="ECO:0000313" key="9">
    <source>
        <dbReference type="Proteomes" id="UP000236327"/>
    </source>
</evidence>
<sequence length="392" mass="43232">MTVEEAVLIAIARHPTLAAATSEVKAAHTEVKAARSGYLPSFSASGGPQETSPDEWAYEVTAAQMIYDWGLTRNKVDGARASERQRRAEWFIARDDAASDVIETYLDVLLAQSQTEIDLAQIATLEDLVHMTGERADSGYADRSEPERAELELARARQRLASDEGQAADAAAQYETLVGTRPDNLQQPAPLSMSQRIKGQDIDALIDEAPLYRKALEDTRSARAQFGEARAGILPRLNLEATALSREIGGRMESDAVVAVRLRMSPMQGLSAFHRIDAAQQKVNAAQWTEAATRRDISRQLRNLIVTSTALEDQALALRNQVSGAGELSDVYREQFAVGRRDIVDLVTIQREHFDARRALNEITLQSIRIQYRIAASLGKLSELLPLPEEDL</sequence>
<evidence type="ECO:0000256" key="3">
    <source>
        <dbReference type="ARBA" id="ARBA00022448"/>
    </source>
</evidence>
<dbReference type="EMBL" id="LYMM01000001">
    <property type="protein sequence ID" value="PNU06723.1"/>
    <property type="molecule type" value="Genomic_DNA"/>
</dbReference>
<gene>
    <name evidence="8" type="ORF">A8V01_00590</name>
</gene>
<evidence type="ECO:0000256" key="2">
    <source>
        <dbReference type="ARBA" id="ARBA00007613"/>
    </source>
</evidence>
<dbReference type="PANTHER" id="PTHR30026">
    <property type="entry name" value="OUTER MEMBRANE PROTEIN TOLC"/>
    <property type="match status" value="1"/>
</dbReference>
<dbReference type="GO" id="GO:0009279">
    <property type="term" value="C:cell outer membrane"/>
    <property type="evidence" value="ECO:0007669"/>
    <property type="project" value="UniProtKB-SubCell"/>
</dbReference>
<comment type="similarity">
    <text evidence="2">Belongs to the outer membrane factor (OMF) (TC 1.B.17) family.</text>
</comment>
<evidence type="ECO:0000256" key="1">
    <source>
        <dbReference type="ARBA" id="ARBA00004442"/>
    </source>
</evidence>
<organism evidence="8 9">
    <name type="scientific">Novosphingobium guangzhouense</name>
    <dbReference type="NCBI Taxonomy" id="1850347"/>
    <lineage>
        <taxon>Bacteria</taxon>
        <taxon>Pseudomonadati</taxon>
        <taxon>Pseudomonadota</taxon>
        <taxon>Alphaproteobacteria</taxon>
        <taxon>Sphingomonadales</taxon>
        <taxon>Sphingomonadaceae</taxon>
        <taxon>Novosphingobium</taxon>
    </lineage>
</organism>
<keyword evidence="6" id="KW-0472">Membrane</keyword>
<dbReference type="OrthoDB" id="9814637at2"/>
<dbReference type="PANTHER" id="PTHR30026:SF22">
    <property type="entry name" value="OUTER MEMBRANE EFFLUX PROTEIN"/>
    <property type="match status" value="1"/>
</dbReference>
<keyword evidence="4" id="KW-1134">Transmembrane beta strand</keyword>
<protein>
    <recommendedName>
        <fullName evidence="10">Transporter</fullName>
    </recommendedName>
</protein>
<keyword evidence="7" id="KW-0998">Cell outer membrane</keyword>
<comment type="caution">
    <text evidence="8">The sequence shown here is derived from an EMBL/GenBank/DDBJ whole genome shotgun (WGS) entry which is preliminary data.</text>
</comment>
<evidence type="ECO:0000256" key="4">
    <source>
        <dbReference type="ARBA" id="ARBA00022452"/>
    </source>
</evidence>
<keyword evidence="3" id="KW-0813">Transport</keyword>
<accession>A0A2K2G6Q5</accession>
<dbReference type="GO" id="GO:0015288">
    <property type="term" value="F:porin activity"/>
    <property type="evidence" value="ECO:0007669"/>
    <property type="project" value="TreeGrafter"/>
</dbReference>
<name>A0A2K2G6Q5_9SPHN</name>
<dbReference type="AlphaFoldDB" id="A0A2K2G6Q5"/>
<evidence type="ECO:0000256" key="7">
    <source>
        <dbReference type="ARBA" id="ARBA00023237"/>
    </source>
</evidence>
<proteinExistence type="inferred from homology"/>
<dbReference type="InterPro" id="IPR051906">
    <property type="entry name" value="TolC-like"/>
</dbReference>
<reference evidence="8 9" key="1">
    <citation type="submission" date="2016-05" db="EMBL/GenBank/DDBJ databases">
        <title>Complete genome sequence of Novosphingobium guangzhouense SA925(T).</title>
        <authorList>
            <person name="Sha S."/>
        </authorList>
    </citation>
    <scope>NUCLEOTIDE SEQUENCE [LARGE SCALE GENOMIC DNA]</scope>
    <source>
        <strain evidence="8 9">SA925</strain>
    </source>
</reference>
<evidence type="ECO:0000256" key="5">
    <source>
        <dbReference type="ARBA" id="ARBA00022692"/>
    </source>
</evidence>
<dbReference type="GO" id="GO:0015562">
    <property type="term" value="F:efflux transmembrane transporter activity"/>
    <property type="evidence" value="ECO:0007669"/>
    <property type="project" value="InterPro"/>
</dbReference>
<dbReference type="GO" id="GO:1990281">
    <property type="term" value="C:efflux pump complex"/>
    <property type="evidence" value="ECO:0007669"/>
    <property type="project" value="TreeGrafter"/>
</dbReference>